<dbReference type="InterPro" id="IPR007694">
    <property type="entry name" value="DNA_helicase_DnaB-like_C"/>
</dbReference>
<protein>
    <recommendedName>
        <fullName evidence="1">SF4 helicase domain-containing protein</fullName>
    </recommendedName>
</protein>
<name>A0A0F9QCI7_9ZZZZ</name>
<proteinExistence type="predicted"/>
<dbReference type="Gene3D" id="3.40.50.300">
    <property type="entry name" value="P-loop containing nucleotide triphosphate hydrolases"/>
    <property type="match status" value="1"/>
</dbReference>
<dbReference type="GO" id="GO:0003678">
    <property type="term" value="F:DNA helicase activity"/>
    <property type="evidence" value="ECO:0007669"/>
    <property type="project" value="InterPro"/>
</dbReference>
<reference evidence="2" key="1">
    <citation type="journal article" date="2015" name="Nature">
        <title>Complex archaea that bridge the gap between prokaryotes and eukaryotes.</title>
        <authorList>
            <person name="Spang A."/>
            <person name="Saw J.H."/>
            <person name="Jorgensen S.L."/>
            <person name="Zaremba-Niedzwiedzka K."/>
            <person name="Martijn J."/>
            <person name="Lind A.E."/>
            <person name="van Eijk R."/>
            <person name="Schleper C."/>
            <person name="Guy L."/>
            <person name="Ettema T.J."/>
        </authorList>
    </citation>
    <scope>NUCLEOTIDE SEQUENCE</scope>
</reference>
<dbReference type="EMBL" id="LAZR01001715">
    <property type="protein sequence ID" value="KKN40239.1"/>
    <property type="molecule type" value="Genomic_DNA"/>
</dbReference>
<evidence type="ECO:0000313" key="2">
    <source>
        <dbReference type="EMBL" id="KKN40239.1"/>
    </source>
</evidence>
<sequence length="424" mass="47991">MALVLGDATFLEKWRHALKPEALPKGPTRFMLAAALEHWDAHHQLMDYSAYLYWVGQAVEDEDLYENYTQIFTDITSAYELTDSNRPIAWIAAESWVQNYHVGMALDRARARLVAGDRNSAFSELLGLREVTGEQREEPIEISTGDGLEEIIRRRQKGFRDAPIPLGIDLFDEALEGGVEAGDLAVIAGPTNLGKSQFMCYLAVSAYKANKRVLYLTYELGREIIGERILTGLLEIPKQDLDPDTVVGDLMKKRKQWGVTDKGSIIIEDGQPTVVALQRRMEEGDFDLLLLDSADDITPRQSYPSLYLSQAEVYTDIMRDICHAMRIPTWSTAQLNREGVERARVSLKHIGDSFKKAQRAVLVVAMSQTVEEKDFYLGPLMKLHAIKETKHGAQGVWWRYLTKFGRGPRGWPGYDYYPEKGSLE</sequence>
<gene>
    <name evidence="2" type="ORF">LCGC14_0735190</name>
</gene>
<dbReference type="GO" id="GO:0005524">
    <property type="term" value="F:ATP binding"/>
    <property type="evidence" value="ECO:0007669"/>
    <property type="project" value="InterPro"/>
</dbReference>
<evidence type="ECO:0000259" key="1">
    <source>
        <dbReference type="Pfam" id="PF03796"/>
    </source>
</evidence>
<dbReference type="InterPro" id="IPR027417">
    <property type="entry name" value="P-loop_NTPase"/>
</dbReference>
<comment type="caution">
    <text evidence="2">The sequence shown here is derived from an EMBL/GenBank/DDBJ whole genome shotgun (WGS) entry which is preliminary data.</text>
</comment>
<organism evidence="2">
    <name type="scientific">marine sediment metagenome</name>
    <dbReference type="NCBI Taxonomy" id="412755"/>
    <lineage>
        <taxon>unclassified sequences</taxon>
        <taxon>metagenomes</taxon>
        <taxon>ecological metagenomes</taxon>
    </lineage>
</organism>
<accession>A0A0F9QCI7</accession>
<dbReference type="AlphaFoldDB" id="A0A0F9QCI7"/>
<dbReference type="GO" id="GO:0006260">
    <property type="term" value="P:DNA replication"/>
    <property type="evidence" value="ECO:0007669"/>
    <property type="project" value="InterPro"/>
</dbReference>
<dbReference type="Pfam" id="PF03796">
    <property type="entry name" value="DnaB_C"/>
    <property type="match status" value="1"/>
</dbReference>
<dbReference type="SUPFAM" id="SSF52540">
    <property type="entry name" value="P-loop containing nucleoside triphosphate hydrolases"/>
    <property type="match status" value="1"/>
</dbReference>
<feature type="domain" description="SF4 helicase" evidence="1">
    <location>
        <begin position="167"/>
        <end position="342"/>
    </location>
</feature>